<name>A0A8K0MTF3_9ROSA</name>
<evidence type="ECO:0000256" key="5">
    <source>
        <dbReference type="ARBA" id="ARBA00023034"/>
    </source>
</evidence>
<dbReference type="PANTHER" id="PTHR11062:SF282">
    <property type="entry name" value="XYLOGLUCAN GALACTOSYLTRANSFERASE GT11-RELATED"/>
    <property type="match status" value="1"/>
</dbReference>
<feature type="domain" description="Exostosin GT47" evidence="6">
    <location>
        <begin position="2"/>
        <end position="68"/>
    </location>
</feature>
<accession>A0A8K0MTF3</accession>
<keyword evidence="3" id="KW-0808">Transferase</keyword>
<dbReference type="Proteomes" id="UP000796880">
    <property type="component" value="Unassembled WGS sequence"/>
</dbReference>
<sequence>MASAIFVPYYAGLDLGQYLFSNISVRDNSPRKLVEFLTKTPEWKKMWGRDHFMVGGWVAWDFRRIRDDDNDGGPSSCAPRPGSPDSIRSELINQCKSSTKNCKFMGCDGSIYHCEKSPEKVMGLFQNSIFCLQPPGDAYTRRSTFDSILDGCIPVFFHPHTAYTQYWRYFPKNYRKYSVFISPNDIKEKWVFISEKLLGVSKEKVLEMREEVIRLISKVIYGDWSTTSAIGRKLEDAFDIAVKGLLERVENVRKKIRDGEDPSEGFAEENKREFDWLWKEVGY</sequence>
<evidence type="ECO:0000313" key="7">
    <source>
        <dbReference type="EMBL" id="KAF3457369.1"/>
    </source>
</evidence>
<keyword evidence="5" id="KW-0333">Golgi apparatus</keyword>
<keyword evidence="4" id="KW-0812">Transmembrane</keyword>
<dbReference type="GO" id="GO:0016757">
    <property type="term" value="F:glycosyltransferase activity"/>
    <property type="evidence" value="ECO:0007669"/>
    <property type="project" value="UniProtKB-KW"/>
</dbReference>
<keyword evidence="4" id="KW-0735">Signal-anchor</keyword>
<comment type="caution">
    <text evidence="7">The sequence shown here is derived from an EMBL/GenBank/DDBJ whole genome shotgun (WGS) entry which is preliminary data.</text>
</comment>
<dbReference type="AlphaFoldDB" id="A0A8K0MTF3"/>
<dbReference type="InterPro" id="IPR040911">
    <property type="entry name" value="Exostosin_GT47"/>
</dbReference>
<evidence type="ECO:0000256" key="2">
    <source>
        <dbReference type="ARBA" id="ARBA00010271"/>
    </source>
</evidence>
<keyword evidence="3" id="KW-0328">Glycosyltransferase</keyword>
<dbReference type="InterPro" id="IPR004263">
    <property type="entry name" value="Exostosin"/>
</dbReference>
<keyword evidence="8" id="KW-1185">Reference proteome</keyword>
<comment type="subcellular location">
    <subcellularLocation>
        <location evidence="1">Golgi apparatus membrane</location>
        <topology evidence="1">Single-pass type II membrane protein</topology>
    </subcellularLocation>
</comment>
<evidence type="ECO:0000259" key="6">
    <source>
        <dbReference type="Pfam" id="PF03016"/>
    </source>
</evidence>
<comment type="similarity">
    <text evidence="2">Belongs to the glycosyltransferase 47 family.</text>
</comment>
<dbReference type="Pfam" id="PF03016">
    <property type="entry name" value="Exostosin_GT47"/>
    <property type="match status" value="2"/>
</dbReference>
<proteinExistence type="inferred from homology"/>
<evidence type="ECO:0000256" key="4">
    <source>
        <dbReference type="ARBA" id="ARBA00022968"/>
    </source>
</evidence>
<evidence type="ECO:0000313" key="8">
    <source>
        <dbReference type="Proteomes" id="UP000796880"/>
    </source>
</evidence>
<feature type="domain" description="Exostosin GT47" evidence="6">
    <location>
        <begin position="79"/>
        <end position="196"/>
    </location>
</feature>
<reference evidence="7" key="1">
    <citation type="submission" date="2020-03" db="EMBL/GenBank/DDBJ databases">
        <title>A high-quality chromosome-level genome assembly of a woody plant with both climbing and erect habits, Rhamnella rubrinervis.</title>
        <authorList>
            <person name="Lu Z."/>
            <person name="Yang Y."/>
            <person name="Zhu X."/>
            <person name="Sun Y."/>
        </authorList>
    </citation>
    <scope>NUCLEOTIDE SEQUENCE</scope>
    <source>
        <strain evidence="7">BYM</strain>
        <tissue evidence="7">Leaf</tissue>
    </source>
</reference>
<dbReference type="EMBL" id="VOIH02000001">
    <property type="protein sequence ID" value="KAF3457369.1"/>
    <property type="molecule type" value="Genomic_DNA"/>
</dbReference>
<dbReference type="OrthoDB" id="1185556at2759"/>
<dbReference type="GO" id="GO:0000139">
    <property type="term" value="C:Golgi membrane"/>
    <property type="evidence" value="ECO:0007669"/>
    <property type="project" value="UniProtKB-SubCell"/>
</dbReference>
<protein>
    <recommendedName>
        <fullName evidence="6">Exostosin GT47 domain-containing protein</fullName>
    </recommendedName>
</protein>
<dbReference type="PANTHER" id="PTHR11062">
    <property type="entry name" value="EXOSTOSIN HEPARAN SULFATE GLYCOSYLTRANSFERASE -RELATED"/>
    <property type="match status" value="1"/>
</dbReference>
<evidence type="ECO:0000256" key="1">
    <source>
        <dbReference type="ARBA" id="ARBA00004323"/>
    </source>
</evidence>
<evidence type="ECO:0000256" key="3">
    <source>
        <dbReference type="ARBA" id="ARBA00022676"/>
    </source>
</evidence>
<organism evidence="7 8">
    <name type="scientific">Rhamnella rubrinervis</name>
    <dbReference type="NCBI Taxonomy" id="2594499"/>
    <lineage>
        <taxon>Eukaryota</taxon>
        <taxon>Viridiplantae</taxon>
        <taxon>Streptophyta</taxon>
        <taxon>Embryophyta</taxon>
        <taxon>Tracheophyta</taxon>
        <taxon>Spermatophyta</taxon>
        <taxon>Magnoliopsida</taxon>
        <taxon>eudicotyledons</taxon>
        <taxon>Gunneridae</taxon>
        <taxon>Pentapetalae</taxon>
        <taxon>rosids</taxon>
        <taxon>fabids</taxon>
        <taxon>Rosales</taxon>
        <taxon>Rhamnaceae</taxon>
        <taxon>rhamnoid group</taxon>
        <taxon>Rhamneae</taxon>
        <taxon>Rhamnella</taxon>
    </lineage>
</organism>
<gene>
    <name evidence="7" type="ORF">FNV43_RR02026</name>
</gene>